<evidence type="ECO:0000256" key="1">
    <source>
        <dbReference type="SAM" id="MobiDB-lite"/>
    </source>
</evidence>
<keyword evidence="3" id="KW-1185">Reference proteome</keyword>
<dbReference type="Proteomes" id="UP001385951">
    <property type="component" value="Unassembled WGS sequence"/>
</dbReference>
<protein>
    <submittedName>
        <fullName evidence="2">Uncharacterized protein</fullName>
    </submittedName>
</protein>
<evidence type="ECO:0000313" key="3">
    <source>
        <dbReference type="Proteomes" id="UP001385951"/>
    </source>
</evidence>
<accession>A0AAW0GLP6</accession>
<dbReference type="EMBL" id="JASBNA010000006">
    <property type="protein sequence ID" value="KAK7691128.1"/>
    <property type="molecule type" value="Genomic_DNA"/>
</dbReference>
<evidence type="ECO:0000313" key="2">
    <source>
        <dbReference type="EMBL" id="KAK7691128.1"/>
    </source>
</evidence>
<organism evidence="2 3">
    <name type="scientific">Cerrena zonata</name>
    <dbReference type="NCBI Taxonomy" id="2478898"/>
    <lineage>
        <taxon>Eukaryota</taxon>
        <taxon>Fungi</taxon>
        <taxon>Dikarya</taxon>
        <taxon>Basidiomycota</taxon>
        <taxon>Agaricomycotina</taxon>
        <taxon>Agaricomycetes</taxon>
        <taxon>Polyporales</taxon>
        <taxon>Cerrenaceae</taxon>
        <taxon>Cerrena</taxon>
    </lineage>
</organism>
<dbReference type="AlphaFoldDB" id="A0AAW0GLP6"/>
<comment type="caution">
    <text evidence="2">The sequence shown here is derived from an EMBL/GenBank/DDBJ whole genome shotgun (WGS) entry which is preliminary data.</text>
</comment>
<proteinExistence type="predicted"/>
<sequence length="124" mass="13014">MVGVNGVLAGSGSTVKLRKKGEIESPTWLSREIQGWGDRGKTEFRTSLLSAQTVLFLPLLAIDNVEDDGRDDPHAPPAPRLEPLAVVVAVGAADGPESTPAPAAILTKPANPPVDVVKKAEESR</sequence>
<reference evidence="2 3" key="1">
    <citation type="submission" date="2022-09" db="EMBL/GenBank/DDBJ databases">
        <authorList>
            <person name="Palmer J.M."/>
        </authorList>
    </citation>
    <scope>NUCLEOTIDE SEQUENCE [LARGE SCALE GENOMIC DNA]</scope>
    <source>
        <strain evidence="2 3">DSM 7382</strain>
    </source>
</reference>
<feature type="region of interest" description="Disordered" evidence="1">
    <location>
        <begin position="93"/>
        <end position="124"/>
    </location>
</feature>
<name>A0AAW0GLP6_9APHY</name>
<gene>
    <name evidence="2" type="ORF">QCA50_006231</name>
</gene>